<dbReference type="AlphaFoldDB" id="A0A9C7Q520"/>
<dbReference type="Pfam" id="PF07818">
    <property type="entry name" value="HCNGP"/>
    <property type="match status" value="1"/>
</dbReference>
<organism evidence="2 4">
    <name type="scientific">Galdieria partita</name>
    <dbReference type="NCBI Taxonomy" id="83374"/>
    <lineage>
        <taxon>Eukaryota</taxon>
        <taxon>Rhodophyta</taxon>
        <taxon>Bangiophyceae</taxon>
        <taxon>Galdieriales</taxon>
        <taxon>Galdieriaceae</taxon>
        <taxon>Galdieria</taxon>
    </lineage>
</organism>
<feature type="region of interest" description="Disordered" evidence="1">
    <location>
        <begin position="1"/>
        <end position="68"/>
    </location>
</feature>
<evidence type="ECO:0000256" key="1">
    <source>
        <dbReference type="SAM" id="MobiDB-lite"/>
    </source>
</evidence>
<sequence length="183" mass="21384">MKREHDRMIACERREYGRDQHSEDSSSSQGEPIGNPTNPKIRVLSVKLDSEESKKEEEKEENLKSNEPAPGLVEWVEWAFVKLQQGVDFNERMRTNKEFRNPGILEKMVAYCELDELGTNFDRTVFDPTSYDASEYYDVLAEKQRLLATRESLKHGPKKEEPGDSRSSWKGKRVQSRWDRSVR</sequence>
<name>A0A9C7Q520_9RHOD</name>
<dbReference type="InterPro" id="IPR012479">
    <property type="entry name" value="SAP30BP"/>
</dbReference>
<proteinExistence type="predicted"/>
<evidence type="ECO:0000313" key="2">
    <source>
        <dbReference type="EMBL" id="GJQ15995.1"/>
    </source>
</evidence>
<dbReference type="OrthoDB" id="1714508at2759"/>
<evidence type="ECO:0000313" key="4">
    <source>
        <dbReference type="Proteomes" id="UP001061958"/>
    </source>
</evidence>
<dbReference type="Proteomes" id="UP001061958">
    <property type="component" value="Unassembled WGS sequence"/>
</dbReference>
<protein>
    <recommendedName>
        <fullName evidence="5">HCNGP-like protein</fullName>
    </recommendedName>
</protein>
<dbReference type="GO" id="GO:0005634">
    <property type="term" value="C:nucleus"/>
    <property type="evidence" value="ECO:0007669"/>
    <property type="project" value="TreeGrafter"/>
</dbReference>
<feature type="compositionally biased region" description="Basic and acidic residues" evidence="1">
    <location>
        <begin position="151"/>
        <end position="164"/>
    </location>
</feature>
<comment type="caution">
    <text evidence="2">The sequence shown here is derived from an EMBL/GenBank/DDBJ whole genome shotgun (WGS) entry which is preliminary data.</text>
</comment>
<feature type="compositionally biased region" description="Basic and acidic residues" evidence="1">
    <location>
        <begin position="1"/>
        <end position="24"/>
    </location>
</feature>
<dbReference type="EMBL" id="BQMJ01000079">
    <property type="protein sequence ID" value="GJQ15995.1"/>
    <property type="molecule type" value="Genomic_DNA"/>
</dbReference>
<reference evidence="2" key="2">
    <citation type="submission" date="2022-01" db="EMBL/GenBank/DDBJ databases">
        <authorList>
            <person name="Hirooka S."/>
            <person name="Miyagishima S.Y."/>
        </authorList>
    </citation>
    <scope>NUCLEOTIDE SEQUENCE</scope>
    <source>
        <strain evidence="2">NBRC 102759</strain>
    </source>
</reference>
<feature type="region of interest" description="Disordered" evidence="1">
    <location>
        <begin position="150"/>
        <end position="183"/>
    </location>
</feature>
<evidence type="ECO:0008006" key="5">
    <source>
        <dbReference type="Google" id="ProtNLM"/>
    </source>
</evidence>
<gene>
    <name evidence="2" type="ORF">GpartN1_g7786.t1</name>
    <name evidence="3" type="ORF">GpartN1_g7814.t1</name>
</gene>
<dbReference type="EMBL" id="BQMJ01000080">
    <property type="protein sequence ID" value="GJQ16023.1"/>
    <property type="molecule type" value="Genomic_DNA"/>
</dbReference>
<dbReference type="PANTHER" id="PTHR13464">
    <property type="entry name" value="TRANSCRIPTIONAL REGULATOR PROTEIN HCNGP"/>
    <property type="match status" value="1"/>
</dbReference>
<feature type="compositionally biased region" description="Polar residues" evidence="1">
    <location>
        <begin position="25"/>
        <end position="38"/>
    </location>
</feature>
<feature type="compositionally biased region" description="Basic and acidic residues" evidence="1">
    <location>
        <begin position="48"/>
        <end position="64"/>
    </location>
</feature>
<dbReference type="GO" id="GO:0006355">
    <property type="term" value="P:regulation of DNA-templated transcription"/>
    <property type="evidence" value="ECO:0007669"/>
    <property type="project" value="InterPro"/>
</dbReference>
<dbReference type="PANTHER" id="PTHR13464:SF0">
    <property type="entry name" value="SAP30-BINDING PROTEIN"/>
    <property type="match status" value="1"/>
</dbReference>
<evidence type="ECO:0000313" key="3">
    <source>
        <dbReference type="EMBL" id="GJQ16023.1"/>
    </source>
</evidence>
<keyword evidence="4" id="KW-1185">Reference proteome</keyword>
<reference evidence="2" key="1">
    <citation type="journal article" date="2022" name="Proc. Natl. Acad. Sci. U.S.A.">
        <title>Life cycle and functional genomics of the unicellular red alga Galdieria for elucidating algal and plant evolution and industrial use.</title>
        <authorList>
            <person name="Hirooka S."/>
            <person name="Itabashi T."/>
            <person name="Ichinose T.M."/>
            <person name="Onuma R."/>
            <person name="Fujiwara T."/>
            <person name="Yamashita S."/>
            <person name="Jong L.W."/>
            <person name="Tomita R."/>
            <person name="Iwane A.H."/>
            <person name="Miyagishima S.Y."/>
        </authorList>
    </citation>
    <scope>NUCLEOTIDE SEQUENCE</scope>
    <source>
        <strain evidence="2">NBRC 102759</strain>
    </source>
</reference>
<accession>A0A9C7Q520</accession>